<organism evidence="2 3">
    <name type="scientific">Actinokineospora alba</name>
    <dbReference type="NCBI Taxonomy" id="504798"/>
    <lineage>
        <taxon>Bacteria</taxon>
        <taxon>Bacillati</taxon>
        <taxon>Actinomycetota</taxon>
        <taxon>Actinomycetes</taxon>
        <taxon>Pseudonocardiales</taxon>
        <taxon>Pseudonocardiaceae</taxon>
        <taxon>Actinokineospora</taxon>
    </lineage>
</organism>
<dbReference type="GO" id="GO:0032259">
    <property type="term" value="P:methylation"/>
    <property type="evidence" value="ECO:0007669"/>
    <property type="project" value="UniProtKB-KW"/>
</dbReference>
<dbReference type="PANTHER" id="PTHR43591">
    <property type="entry name" value="METHYLTRANSFERASE"/>
    <property type="match status" value="1"/>
</dbReference>
<name>A0A1H0GDG3_9PSEU</name>
<protein>
    <submittedName>
        <fullName evidence="2">Methyltransferase domain-containing protein</fullName>
    </submittedName>
</protein>
<reference evidence="3" key="1">
    <citation type="submission" date="2016-10" db="EMBL/GenBank/DDBJ databases">
        <authorList>
            <person name="Varghese N."/>
            <person name="Submissions S."/>
        </authorList>
    </citation>
    <scope>NUCLEOTIDE SEQUENCE [LARGE SCALE GENOMIC DNA]</scope>
    <source>
        <strain evidence="3">IBRC-M 10655</strain>
    </source>
</reference>
<dbReference type="RefSeq" id="WP_091369866.1">
    <property type="nucleotide sequence ID" value="NZ_FNDV01000003.1"/>
</dbReference>
<dbReference type="STRING" id="504798.SAMN05421871_103118"/>
<dbReference type="InterPro" id="IPR029063">
    <property type="entry name" value="SAM-dependent_MTases_sf"/>
</dbReference>
<dbReference type="AlphaFoldDB" id="A0A1H0GDG3"/>
<dbReference type="SUPFAM" id="SSF53335">
    <property type="entry name" value="S-adenosyl-L-methionine-dependent methyltransferases"/>
    <property type="match status" value="1"/>
</dbReference>
<dbReference type="Gene3D" id="3.40.50.150">
    <property type="entry name" value="Vaccinia Virus protein VP39"/>
    <property type="match status" value="1"/>
</dbReference>
<dbReference type="EMBL" id="FNJB01000001">
    <property type="protein sequence ID" value="SDO04851.1"/>
    <property type="molecule type" value="Genomic_DNA"/>
</dbReference>
<evidence type="ECO:0000313" key="3">
    <source>
        <dbReference type="Proteomes" id="UP000199651"/>
    </source>
</evidence>
<gene>
    <name evidence="2" type="ORF">SAMN05192558_101753</name>
</gene>
<keyword evidence="2" id="KW-0489">Methyltransferase</keyword>
<dbReference type="CDD" id="cd02440">
    <property type="entry name" value="AdoMet_MTases"/>
    <property type="match status" value="1"/>
</dbReference>
<dbReference type="OrthoDB" id="9777638at2"/>
<accession>A0A1H0GDG3</accession>
<dbReference type="PANTHER" id="PTHR43591:SF24">
    <property type="entry name" value="2-METHOXY-6-POLYPRENYL-1,4-BENZOQUINOL METHYLASE, MITOCHONDRIAL"/>
    <property type="match status" value="1"/>
</dbReference>
<dbReference type="GO" id="GO:0008168">
    <property type="term" value="F:methyltransferase activity"/>
    <property type="evidence" value="ECO:0007669"/>
    <property type="project" value="UniProtKB-KW"/>
</dbReference>
<feature type="domain" description="Methyltransferase" evidence="1">
    <location>
        <begin position="44"/>
        <end position="152"/>
    </location>
</feature>
<evidence type="ECO:0000259" key="1">
    <source>
        <dbReference type="Pfam" id="PF13847"/>
    </source>
</evidence>
<dbReference type="Proteomes" id="UP000199651">
    <property type="component" value="Unassembled WGS sequence"/>
</dbReference>
<keyword evidence="3" id="KW-1185">Reference proteome</keyword>
<keyword evidence="2" id="KW-0808">Transferase</keyword>
<dbReference type="Pfam" id="PF13847">
    <property type="entry name" value="Methyltransf_31"/>
    <property type="match status" value="1"/>
</dbReference>
<dbReference type="InterPro" id="IPR025714">
    <property type="entry name" value="Methyltranfer_dom"/>
</dbReference>
<proteinExistence type="predicted"/>
<sequence length="272" mass="29289">METINTGQAEAWNGYEGKHWADHHDRYNAINLEFNPAVLDLIRPDDRVLDVGCGAGQLTRLAAGRGAGAMGLDLSEPMLARARQVAAEEGIDNVTFVQGDAQVFAFAREFDVAVSRFGIMFFANPVAAFANLGTALRPGGRLAMLSMRSIAEHDLAEVIGAAKQLPWINDEPGDAGPLSMSDPVVVRGILEQAGYTDIAIDPVDADQVWGRDAADAGAFLADWGPVRFNLANAGPEVADLVRAEFTESMRRFETPDGVRLRGAAWRIQAVRA</sequence>
<evidence type="ECO:0000313" key="2">
    <source>
        <dbReference type="EMBL" id="SDO04851.1"/>
    </source>
</evidence>